<dbReference type="AlphaFoldDB" id="A0A382BCP0"/>
<protein>
    <submittedName>
        <fullName evidence="1">Uncharacterized protein</fullName>
    </submittedName>
</protein>
<reference evidence="1" key="1">
    <citation type="submission" date="2018-05" db="EMBL/GenBank/DDBJ databases">
        <authorList>
            <person name="Lanie J.A."/>
            <person name="Ng W.-L."/>
            <person name="Kazmierczak K.M."/>
            <person name="Andrzejewski T.M."/>
            <person name="Davidsen T.M."/>
            <person name="Wayne K.J."/>
            <person name="Tettelin H."/>
            <person name="Glass J.I."/>
            <person name="Rusch D."/>
            <person name="Podicherti R."/>
            <person name="Tsui H.-C.T."/>
            <person name="Winkler M.E."/>
        </authorList>
    </citation>
    <scope>NUCLEOTIDE SEQUENCE</scope>
</reference>
<evidence type="ECO:0000313" key="1">
    <source>
        <dbReference type="EMBL" id="SVB11556.1"/>
    </source>
</evidence>
<name>A0A382BCP0_9ZZZZ</name>
<accession>A0A382BCP0</accession>
<dbReference type="EMBL" id="UINC01029211">
    <property type="protein sequence ID" value="SVB11556.1"/>
    <property type="molecule type" value="Genomic_DNA"/>
</dbReference>
<proteinExistence type="predicted"/>
<gene>
    <name evidence="1" type="ORF">METZ01_LOCUS164410</name>
</gene>
<feature type="non-terminal residue" evidence="1">
    <location>
        <position position="38"/>
    </location>
</feature>
<sequence>MNQETACFCFLNTKFILTTTPNLYIFERNPKFVSNHAL</sequence>
<organism evidence="1">
    <name type="scientific">marine metagenome</name>
    <dbReference type="NCBI Taxonomy" id="408172"/>
    <lineage>
        <taxon>unclassified sequences</taxon>
        <taxon>metagenomes</taxon>
        <taxon>ecological metagenomes</taxon>
    </lineage>
</organism>